<dbReference type="AlphaFoldDB" id="A0A1I1U4F8"/>
<organism evidence="1 2">
    <name type="scientific">Pseudomonas straminea</name>
    <dbReference type="NCBI Taxonomy" id="47882"/>
    <lineage>
        <taxon>Bacteria</taxon>
        <taxon>Pseudomonadati</taxon>
        <taxon>Pseudomonadota</taxon>
        <taxon>Gammaproteobacteria</taxon>
        <taxon>Pseudomonadales</taxon>
        <taxon>Pseudomonadaceae</taxon>
        <taxon>Phytopseudomonas</taxon>
    </lineage>
</organism>
<dbReference type="EMBL" id="FOMO01000003">
    <property type="protein sequence ID" value="SFD65649.1"/>
    <property type="molecule type" value="Genomic_DNA"/>
</dbReference>
<accession>A0A1I1U4F8</accession>
<evidence type="ECO:0000313" key="2">
    <source>
        <dbReference type="Proteomes" id="UP000243950"/>
    </source>
</evidence>
<name>A0A1I1U4F8_PSEOC</name>
<protein>
    <submittedName>
        <fullName evidence="1">Immunity protein 10</fullName>
    </submittedName>
</protein>
<sequence length="132" mass="15107">MSSFAYEAKCVAMEQPDGYFHLVGFADQQFDTRFYLMLQRAFEHDEQDHALGMDTYHIEWCSQDKSRYGGISRFELSPNGADVTFEPQAAAALDDMDHLTISFHLNQNEFLALREALDHIFRDSDCLSVVGV</sequence>
<dbReference type="Proteomes" id="UP000243950">
    <property type="component" value="Unassembled WGS sequence"/>
</dbReference>
<dbReference type="Pfam" id="PF15588">
    <property type="entry name" value="Imm10"/>
    <property type="match status" value="1"/>
</dbReference>
<gene>
    <name evidence="1" type="ORF">SAMN05216372_10350</name>
</gene>
<evidence type="ECO:0000313" key="1">
    <source>
        <dbReference type="EMBL" id="SFD65649.1"/>
    </source>
</evidence>
<dbReference type="RefSeq" id="WP_143103571.1">
    <property type="nucleotide sequence ID" value="NZ_BSSG01000004.1"/>
</dbReference>
<keyword evidence="2" id="KW-1185">Reference proteome</keyword>
<reference evidence="2" key="1">
    <citation type="submission" date="2016-10" db="EMBL/GenBank/DDBJ databases">
        <authorList>
            <person name="Varghese N."/>
            <person name="Submissions S."/>
        </authorList>
    </citation>
    <scope>NUCLEOTIDE SEQUENCE [LARGE SCALE GENOMIC DNA]</scope>
    <source>
        <strain evidence="2">JCM 2783</strain>
    </source>
</reference>
<proteinExistence type="predicted"/>
<dbReference type="InterPro" id="IPR028962">
    <property type="entry name" value="Imm10"/>
</dbReference>